<dbReference type="VEuPathDB" id="VectorBase:MDOMA2_010580"/>
<dbReference type="GO" id="GO:0016020">
    <property type="term" value="C:membrane"/>
    <property type="evidence" value="ECO:0007669"/>
    <property type="project" value="TreeGrafter"/>
</dbReference>
<evidence type="ECO:0000256" key="1">
    <source>
        <dbReference type="SAM" id="Phobius"/>
    </source>
</evidence>
<protein>
    <submittedName>
        <fullName evidence="4">Uncharacterized protein LOC101890296</fullName>
    </submittedName>
</protein>
<dbReference type="OrthoDB" id="8197686at2759"/>
<dbReference type="RefSeq" id="XP_019895570.2">
    <property type="nucleotide sequence ID" value="XM_020040011.2"/>
</dbReference>
<dbReference type="Pfam" id="PF07898">
    <property type="entry name" value="DUF1676"/>
    <property type="match status" value="1"/>
</dbReference>
<gene>
    <name evidence="4" type="primary">LOC101890296</name>
</gene>
<keyword evidence="1" id="KW-1133">Transmembrane helix</keyword>
<name>A0A9J7IJS6_MUSDO</name>
<evidence type="ECO:0000256" key="2">
    <source>
        <dbReference type="SAM" id="SignalP"/>
    </source>
</evidence>
<keyword evidence="1" id="KW-0472">Membrane</keyword>
<reference evidence="4" key="1">
    <citation type="submission" date="2025-08" db="UniProtKB">
        <authorList>
            <consortium name="RefSeq"/>
        </authorList>
    </citation>
    <scope>IDENTIFICATION</scope>
    <source>
        <strain evidence="4">Aabys</strain>
        <tissue evidence="4">Whole body</tissue>
    </source>
</reference>
<feature type="signal peptide" evidence="2">
    <location>
        <begin position="1"/>
        <end position="28"/>
    </location>
</feature>
<feature type="transmembrane region" description="Helical" evidence="1">
    <location>
        <begin position="209"/>
        <end position="232"/>
    </location>
</feature>
<accession>A0A9J7IJS6</accession>
<dbReference type="AlphaFoldDB" id="A0A9J7IJS6"/>
<dbReference type="Proteomes" id="UP001652621">
    <property type="component" value="Unplaced"/>
</dbReference>
<dbReference type="PANTHER" id="PTHR21879:SF27">
    <property type="entry name" value="OSIRIS 10A"/>
    <property type="match status" value="1"/>
</dbReference>
<organism evidence="3 4">
    <name type="scientific">Musca domestica</name>
    <name type="common">House fly</name>
    <dbReference type="NCBI Taxonomy" id="7370"/>
    <lineage>
        <taxon>Eukaryota</taxon>
        <taxon>Metazoa</taxon>
        <taxon>Ecdysozoa</taxon>
        <taxon>Arthropoda</taxon>
        <taxon>Hexapoda</taxon>
        <taxon>Insecta</taxon>
        <taxon>Pterygota</taxon>
        <taxon>Neoptera</taxon>
        <taxon>Endopterygota</taxon>
        <taxon>Diptera</taxon>
        <taxon>Brachycera</taxon>
        <taxon>Muscomorpha</taxon>
        <taxon>Muscoidea</taxon>
        <taxon>Muscidae</taxon>
        <taxon>Musca</taxon>
    </lineage>
</organism>
<keyword evidence="1" id="KW-0812">Transmembrane</keyword>
<evidence type="ECO:0000313" key="3">
    <source>
        <dbReference type="Proteomes" id="UP001652621"/>
    </source>
</evidence>
<dbReference type="GeneID" id="101890296"/>
<feature type="chain" id="PRO_5046805622" evidence="2">
    <location>
        <begin position="29"/>
        <end position="298"/>
    </location>
</feature>
<evidence type="ECO:0000313" key="4">
    <source>
        <dbReference type="RefSeq" id="XP_019895570.2"/>
    </source>
</evidence>
<dbReference type="PANTHER" id="PTHR21879">
    <property type="entry name" value="FI03362P-RELATED-RELATED"/>
    <property type="match status" value="1"/>
</dbReference>
<dbReference type="VEuPathDB" id="VectorBase:MDOMA2_009967"/>
<sequence length="298" mass="33110">MINSNERFISRQIFLLLIFSSVFVCGLTNSTKKSENLQEFKYCLKNLKQPSIRECIGRSAISFLQRFDERDNYTLTMDLVATKTDNVASRSLVNFLDTDPVDVRGILENAGAVFSQRALEWHMDAIYPGLMLKIGPSADKNSVAEFVLDPTVIDERNFNIEEASTARILTKQYVLPFLLGLKFNLVALVPILFTVICLLLKKSLFIAKVVVYISSVLGIGGVAGAVSSLGGWGSLFAPPLPPASPYPHQHHGGHFPGGFGFVPGKQTAFSHFDQDELQHTGPYKRQDRKVVFEKPRGK</sequence>
<proteinExistence type="predicted"/>
<keyword evidence="3" id="KW-1185">Reference proteome</keyword>
<keyword evidence="2" id="KW-0732">Signal</keyword>
<dbReference type="InterPro" id="IPR012464">
    <property type="entry name" value="DUF1676"/>
</dbReference>
<feature type="transmembrane region" description="Helical" evidence="1">
    <location>
        <begin position="173"/>
        <end position="200"/>
    </location>
</feature>
<dbReference type="KEGG" id="mde:101890296"/>